<evidence type="ECO:0000313" key="2">
    <source>
        <dbReference type="Proteomes" id="UP000320011"/>
    </source>
</evidence>
<proteinExistence type="predicted"/>
<keyword evidence="2" id="KW-1185">Reference proteome</keyword>
<name>A0A558DKQ8_9PSEU</name>
<reference evidence="1 2" key="2">
    <citation type="submission" date="2019-08" db="EMBL/GenBank/DDBJ databases">
        <title>Amycolatopsis acidicola sp. nov., isolated from peat swamp forest soil.</title>
        <authorList>
            <person name="Srisuk N."/>
        </authorList>
    </citation>
    <scope>NUCLEOTIDE SEQUENCE [LARGE SCALE GENOMIC DNA]</scope>
    <source>
        <strain evidence="1 2">TBRC 6029</strain>
    </source>
</reference>
<dbReference type="Proteomes" id="UP000320011">
    <property type="component" value="Unassembled WGS sequence"/>
</dbReference>
<comment type="caution">
    <text evidence="1">The sequence shown here is derived from an EMBL/GenBank/DDBJ whole genome shotgun (WGS) entry which is preliminary data.</text>
</comment>
<gene>
    <name evidence="1" type="ORF">FNH05_02740</name>
</gene>
<accession>A0A558DKQ8</accession>
<dbReference type="EMBL" id="VJWX01000012">
    <property type="protein sequence ID" value="TVT61600.1"/>
    <property type="molecule type" value="Genomic_DNA"/>
</dbReference>
<evidence type="ECO:0000313" key="1">
    <source>
        <dbReference type="EMBL" id="TVT61600.1"/>
    </source>
</evidence>
<dbReference type="OrthoDB" id="3401021at2"/>
<organism evidence="1 2">
    <name type="scientific">Amycolatopsis rhizosphaerae</name>
    <dbReference type="NCBI Taxonomy" id="2053003"/>
    <lineage>
        <taxon>Bacteria</taxon>
        <taxon>Bacillati</taxon>
        <taxon>Actinomycetota</taxon>
        <taxon>Actinomycetes</taxon>
        <taxon>Pseudonocardiales</taxon>
        <taxon>Pseudonocardiaceae</taxon>
        <taxon>Amycolatopsis</taxon>
    </lineage>
</organism>
<sequence length="81" mass="8842">MSREFDAQLLESVAVRRKRMRESLLWGRRRRARATGDNLKRLAVSFVLAAVACAGCVGASYLFNAVAKQQTASVSTSVGKP</sequence>
<protein>
    <submittedName>
        <fullName evidence="1">Uncharacterized protein</fullName>
    </submittedName>
</protein>
<dbReference type="AlphaFoldDB" id="A0A558DKQ8"/>
<reference evidence="1 2" key="1">
    <citation type="submission" date="2019-07" db="EMBL/GenBank/DDBJ databases">
        <authorList>
            <person name="Duangmal K."/>
            <person name="Teo W.F.A."/>
        </authorList>
    </citation>
    <scope>NUCLEOTIDE SEQUENCE [LARGE SCALE GENOMIC DNA]</scope>
    <source>
        <strain evidence="1 2">TBRC 6029</strain>
    </source>
</reference>